<comment type="caution">
    <text evidence="1">The sequence shown here is derived from an EMBL/GenBank/DDBJ whole genome shotgun (WGS) entry which is preliminary data.</text>
</comment>
<feature type="non-terminal residue" evidence="1">
    <location>
        <position position="1"/>
    </location>
</feature>
<gene>
    <name evidence="1" type="ORF">EV702DRAFT_951611</name>
</gene>
<organism evidence="1 2">
    <name type="scientific">Suillus placidus</name>
    <dbReference type="NCBI Taxonomy" id="48579"/>
    <lineage>
        <taxon>Eukaryota</taxon>
        <taxon>Fungi</taxon>
        <taxon>Dikarya</taxon>
        <taxon>Basidiomycota</taxon>
        <taxon>Agaricomycotina</taxon>
        <taxon>Agaricomycetes</taxon>
        <taxon>Agaricomycetidae</taxon>
        <taxon>Boletales</taxon>
        <taxon>Suillineae</taxon>
        <taxon>Suillaceae</taxon>
        <taxon>Suillus</taxon>
    </lineage>
</organism>
<dbReference type="Proteomes" id="UP000714275">
    <property type="component" value="Unassembled WGS sequence"/>
</dbReference>
<keyword evidence="2" id="KW-1185">Reference proteome</keyword>
<evidence type="ECO:0000313" key="2">
    <source>
        <dbReference type="Proteomes" id="UP000714275"/>
    </source>
</evidence>
<protein>
    <submittedName>
        <fullName evidence="1">Uncharacterized protein</fullName>
    </submittedName>
</protein>
<sequence length="96" mass="11123">HPNYLTHHRVIHSQGHNTLPDIVGPFFPRNDPRCQELYCASILALLLPWCSIKDLRTDFESWDNVFTNFLIHASSQDKDVIAGIQYYYDCKTATDN</sequence>
<dbReference type="EMBL" id="JABBWD010000055">
    <property type="protein sequence ID" value="KAG1772013.1"/>
    <property type="molecule type" value="Genomic_DNA"/>
</dbReference>
<dbReference type="AlphaFoldDB" id="A0A9P7CY38"/>
<feature type="non-terminal residue" evidence="1">
    <location>
        <position position="96"/>
    </location>
</feature>
<accession>A0A9P7CY38</accession>
<reference evidence="1" key="1">
    <citation type="journal article" date="2020" name="New Phytol.">
        <title>Comparative genomics reveals dynamic genome evolution in host specialist ectomycorrhizal fungi.</title>
        <authorList>
            <person name="Lofgren L.A."/>
            <person name="Nguyen N.H."/>
            <person name="Vilgalys R."/>
            <person name="Ruytinx J."/>
            <person name="Liao H.L."/>
            <person name="Branco S."/>
            <person name="Kuo A."/>
            <person name="LaButti K."/>
            <person name="Lipzen A."/>
            <person name="Andreopoulos W."/>
            <person name="Pangilinan J."/>
            <person name="Riley R."/>
            <person name="Hundley H."/>
            <person name="Na H."/>
            <person name="Barry K."/>
            <person name="Grigoriev I.V."/>
            <person name="Stajich J.E."/>
            <person name="Kennedy P.G."/>
        </authorList>
    </citation>
    <scope>NUCLEOTIDE SEQUENCE</scope>
    <source>
        <strain evidence="1">DOB743</strain>
    </source>
</reference>
<evidence type="ECO:0000313" key="1">
    <source>
        <dbReference type="EMBL" id="KAG1772013.1"/>
    </source>
</evidence>
<proteinExistence type="predicted"/>
<dbReference type="OrthoDB" id="3050185at2759"/>
<name>A0A9P7CY38_9AGAM</name>